<feature type="region of interest" description="Disordered" evidence="2">
    <location>
        <begin position="318"/>
        <end position="341"/>
    </location>
</feature>
<dbReference type="EMBL" id="JAHRIO010024176">
    <property type="protein sequence ID" value="MEQ2166513.1"/>
    <property type="molecule type" value="Genomic_DNA"/>
</dbReference>
<feature type="compositionally biased region" description="Basic and acidic residues" evidence="2">
    <location>
        <begin position="319"/>
        <end position="331"/>
    </location>
</feature>
<accession>A0ABV0N7D9</accession>
<organism evidence="3 4">
    <name type="scientific">Goodea atripinnis</name>
    <dbReference type="NCBI Taxonomy" id="208336"/>
    <lineage>
        <taxon>Eukaryota</taxon>
        <taxon>Metazoa</taxon>
        <taxon>Chordata</taxon>
        <taxon>Craniata</taxon>
        <taxon>Vertebrata</taxon>
        <taxon>Euteleostomi</taxon>
        <taxon>Actinopterygii</taxon>
        <taxon>Neopterygii</taxon>
        <taxon>Teleostei</taxon>
        <taxon>Neoteleostei</taxon>
        <taxon>Acanthomorphata</taxon>
        <taxon>Ovalentaria</taxon>
        <taxon>Atherinomorphae</taxon>
        <taxon>Cyprinodontiformes</taxon>
        <taxon>Goodeidae</taxon>
        <taxon>Goodea</taxon>
    </lineage>
</organism>
<feature type="coiled-coil region" evidence="1">
    <location>
        <begin position="1"/>
        <end position="62"/>
    </location>
</feature>
<sequence length="419" mass="48424">MSRKADQLKEQAQELQNALDTASDTDQHHIRVSEFSFPRAEKEALENKINHLNKELFESREAIRLSDQAVDQETQKLHAILDEIKAIELMINTDNESLLQENEALQRQLAEINKKLADSKQNLREKDEQLQQQVQEVQKLQEALCEFKHQCESLNEVNTSLMERNEALQRELVVINISLAHGKQALGQKDQQLQQQAQEVQTTQEALGEVKHQYVSLCDINTSLTDKNEALEIKVQQLTKKLSVKEEEIRLHNQALQQEIQMFQEILADLQDFNRKYVLLKVQAENEPSRNLGANKMLCHGKKSIQDLQEETQHLLYSESRDEGQNEEKTEGVNASITEDPAEKALTLGTSAETSKPVNLNQNLQQQQLSPEDLHKECPCVAENPQKQKSYLLINWFPQTLLKMYKTGTMRYWVEAWYF</sequence>
<protein>
    <submittedName>
        <fullName evidence="3">Uncharacterized protein</fullName>
    </submittedName>
</protein>
<dbReference type="Proteomes" id="UP001476798">
    <property type="component" value="Unassembled WGS sequence"/>
</dbReference>
<name>A0ABV0N7D9_9TELE</name>
<gene>
    <name evidence="3" type="ORF">GOODEAATRI_029036</name>
</gene>
<comment type="caution">
    <text evidence="3">The sequence shown here is derived from an EMBL/GenBank/DDBJ whole genome shotgun (WGS) entry which is preliminary data.</text>
</comment>
<evidence type="ECO:0000256" key="2">
    <source>
        <dbReference type="SAM" id="MobiDB-lite"/>
    </source>
</evidence>
<evidence type="ECO:0000256" key="1">
    <source>
        <dbReference type="SAM" id="Coils"/>
    </source>
</evidence>
<feature type="coiled-coil region" evidence="1">
    <location>
        <begin position="95"/>
        <end position="273"/>
    </location>
</feature>
<proteinExistence type="predicted"/>
<keyword evidence="1" id="KW-0175">Coiled coil</keyword>
<keyword evidence="4" id="KW-1185">Reference proteome</keyword>
<evidence type="ECO:0000313" key="4">
    <source>
        <dbReference type="Proteomes" id="UP001476798"/>
    </source>
</evidence>
<evidence type="ECO:0000313" key="3">
    <source>
        <dbReference type="EMBL" id="MEQ2166513.1"/>
    </source>
</evidence>
<reference evidence="3 4" key="1">
    <citation type="submission" date="2021-06" db="EMBL/GenBank/DDBJ databases">
        <authorList>
            <person name="Palmer J.M."/>
        </authorList>
    </citation>
    <scope>NUCLEOTIDE SEQUENCE [LARGE SCALE GENOMIC DNA]</scope>
    <source>
        <strain evidence="3 4">GA_2019</strain>
        <tissue evidence="3">Muscle</tissue>
    </source>
</reference>